<protein>
    <recommendedName>
        <fullName evidence="12">Autophagy-related protein</fullName>
    </recommendedName>
</protein>
<dbReference type="InterPro" id="IPR024671">
    <property type="entry name" value="Atg22-like"/>
</dbReference>
<feature type="transmembrane region" description="Helical" evidence="12">
    <location>
        <begin position="249"/>
        <end position="269"/>
    </location>
</feature>
<accession>A0A6A6XIP2</accession>
<keyword evidence="8 12" id="KW-0072">Autophagy</keyword>
<dbReference type="Proteomes" id="UP000799757">
    <property type="component" value="Unassembled WGS sequence"/>
</dbReference>
<dbReference type="GO" id="GO:0005774">
    <property type="term" value="C:vacuolar membrane"/>
    <property type="evidence" value="ECO:0007669"/>
    <property type="project" value="UniProtKB-SubCell"/>
</dbReference>
<evidence type="ECO:0000256" key="12">
    <source>
        <dbReference type="RuleBase" id="RU363073"/>
    </source>
</evidence>
<comment type="function">
    <text evidence="11 12">Vacuolar effluxer which mediate the efflux of amino acids resulting from autophagic degradation. The release of autophagic amino acids allows the maintenance of protein synthesis and viability during nitrogen starvation.</text>
</comment>
<evidence type="ECO:0000256" key="5">
    <source>
        <dbReference type="ARBA" id="ARBA00022692"/>
    </source>
</evidence>
<feature type="compositionally biased region" description="Basic and acidic residues" evidence="13">
    <location>
        <begin position="549"/>
        <end position="563"/>
    </location>
</feature>
<dbReference type="InterPro" id="IPR044738">
    <property type="entry name" value="Atg22"/>
</dbReference>
<dbReference type="CDD" id="cd17483">
    <property type="entry name" value="MFS_Atg22_like"/>
    <property type="match status" value="1"/>
</dbReference>
<feature type="transmembrane region" description="Helical" evidence="12">
    <location>
        <begin position="389"/>
        <end position="408"/>
    </location>
</feature>
<dbReference type="AlphaFoldDB" id="A0A6A6XIP2"/>
<evidence type="ECO:0000256" key="3">
    <source>
        <dbReference type="ARBA" id="ARBA00022448"/>
    </source>
</evidence>
<proteinExistence type="inferred from homology"/>
<feature type="transmembrane region" description="Helical" evidence="12">
    <location>
        <begin position="146"/>
        <end position="164"/>
    </location>
</feature>
<feature type="transmembrane region" description="Helical" evidence="12">
    <location>
        <begin position="31"/>
        <end position="54"/>
    </location>
</feature>
<evidence type="ECO:0000256" key="8">
    <source>
        <dbReference type="ARBA" id="ARBA00023006"/>
    </source>
</evidence>
<evidence type="ECO:0000256" key="2">
    <source>
        <dbReference type="ARBA" id="ARBA00006978"/>
    </source>
</evidence>
<reference evidence="14" key="1">
    <citation type="journal article" date="2020" name="Stud. Mycol.">
        <title>101 Dothideomycetes genomes: a test case for predicting lifestyles and emergence of pathogens.</title>
        <authorList>
            <person name="Haridas S."/>
            <person name="Albert R."/>
            <person name="Binder M."/>
            <person name="Bloem J."/>
            <person name="Labutti K."/>
            <person name="Salamov A."/>
            <person name="Andreopoulos B."/>
            <person name="Baker S."/>
            <person name="Barry K."/>
            <person name="Bills G."/>
            <person name="Bluhm B."/>
            <person name="Cannon C."/>
            <person name="Castanera R."/>
            <person name="Culley D."/>
            <person name="Daum C."/>
            <person name="Ezra D."/>
            <person name="Gonzalez J."/>
            <person name="Henrissat B."/>
            <person name="Kuo A."/>
            <person name="Liang C."/>
            <person name="Lipzen A."/>
            <person name="Lutzoni F."/>
            <person name="Magnuson J."/>
            <person name="Mondo S."/>
            <person name="Nolan M."/>
            <person name="Ohm R."/>
            <person name="Pangilinan J."/>
            <person name="Park H.-J."/>
            <person name="Ramirez L."/>
            <person name="Alfaro M."/>
            <person name="Sun H."/>
            <person name="Tritt A."/>
            <person name="Yoshinaga Y."/>
            <person name="Zwiers L.-H."/>
            <person name="Turgeon B."/>
            <person name="Goodwin S."/>
            <person name="Spatafora J."/>
            <person name="Crous P."/>
            <person name="Grigoriev I."/>
        </authorList>
    </citation>
    <scope>NUCLEOTIDE SEQUENCE</scope>
    <source>
        <strain evidence="14">CBS 109.77</strain>
    </source>
</reference>
<comment type="similarity">
    <text evidence="2 12">Belongs to the ATG22 family.</text>
</comment>
<feature type="compositionally biased region" description="Acidic residues" evidence="13">
    <location>
        <begin position="564"/>
        <end position="573"/>
    </location>
</feature>
<evidence type="ECO:0000256" key="6">
    <source>
        <dbReference type="ARBA" id="ARBA00022970"/>
    </source>
</evidence>
<dbReference type="GO" id="GO:0032974">
    <property type="term" value="P:amino acid transmembrane export from vacuole"/>
    <property type="evidence" value="ECO:0007669"/>
    <property type="project" value="InterPro"/>
</dbReference>
<dbReference type="InterPro" id="IPR050495">
    <property type="entry name" value="ATG22/LtaA_families"/>
</dbReference>
<feature type="transmembrane region" description="Helical" evidence="12">
    <location>
        <begin position="353"/>
        <end position="377"/>
    </location>
</feature>
<feature type="transmembrane region" description="Helical" evidence="12">
    <location>
        <begin position="492"/>
        <end position="515"/>
    </location>
</feature>
<evidence type="ECO:0000313" key="15">
    <source>
        <dbReference type="Proteomes" id="UP000799757"/>
    </source>
</evidence>
<dbReference type="PANTHER" id="PTHR23519:SF3">
    <property type="entry name" value="AUTOPHAGY-RELATED PROTEIN 22-2"/>
    <property type="match status" value="1"/>
</dbReference>
<evidence type="ECO:0000256" key="7">
    <source>
        <dbReference type="ARBA" id="ARBA00022989"/>
    </source>
</evidence>
<keyword evidence="10" id="KW-0325">Glycoprotein</keyword>
<keyword evidence="4 12" id="KW-0926">Vacuole</keyword>
<name>A0A6A6XIP2_9PLEO</name>
<dbReference type="GO" id="GO:0006914">
    <property type="term" value="P:autophagy"/>
    <property type="evidence" value="ECO:0007669"/>
    <property type="project" value="UniProtKB-KW"/>
</dbReference>
<keyword evidence="9 12" id="KW-0472">Membrane</keyword>
<evidence type="ECO:0000313" key="14">
    <source>
        <dbReference type="EMBL" id="KAF2796366.1"/>
    </source>
</evidence>
<keyword evidence="3 12" id="KW-0813">Transport</keyword>
<feature type="transmembrane region" description="Helical" evidence="12">
    <location>
        <begin position="170"/>
        <end position="194"/>
    </location>
</feature>
<keyword evidence="5 12" id="KW-0812">Transmembrane</keyword>
<sequence length="573" mass="62864">MSFDEVVRPRQSTRYEGEDTSVTSRQELYGWYSYAIAAEVFAVVAVGAFLPVLLEQLARERGFFFSDRSKSCVDHQSGTGSDGNPMRLQIRANDDQKEQCVVNFLGADVTTASFAMYTVSAAVVVQAVTLVCVSSFADYGPYRKKMLLMFAYTGSIVSALFIFITPSVYYFASILVIIGVTCLGCSFTLLNAFLPLLVSNYLDGEIDDASSDVELEALNPESTTTRRSDPEKLVRDLERSAKLSSTGLGLGYIAAVSAQILSIGILVIFSKTSLAANNPSLPIRVVLLFVGIWWAIFSIPTILYLRPRPGPPLPIQSRNTLGHKQKSTFLFYTKFSLSSFWSTLKRAFRLPQVTIFLIAWFLLSDAIATITGTAVLFARTELHMNTIPIALLSITSIGSGILGAFAWPRISTYFSLRPKTVLLICSLSLEIVPLYGLLAYIPLLHRLHVGGLQQPWEIYPLGAIHGFVMGGIGSYARSVFGSLIPEGREASFFALYAVADKGSSAFGPALVGWIVDREGTIRPAFVFLAVLALMPGPLLWWLDVEKGRDDASRMAGKERKREGGEEEGEEDDD</sequence>
<evidence type="ECO:0000256" key="13">
    <source>
        <dbReference type="SAM" id="MobiDB-lite"/>
    </source>
</evidence>
<dbReference type="EMBL" id="MU001833">
    <property type="protein sequence ID" value="KAF2796366.1"/>
    <property type="molecule type" value="Genomic_DNA"/>
</dbReference>
<feature type="transmembrane region" description="Helical" evidence="12">
    <location>
        <begin position="281"/>
        <end position="305"/>
    </location>
</feature>
<dbReference type="Pfam" id="PF11700">
    <property type="entry name" value="ATG22"/>
    <property type="match status" value="1"/>
</dbReference>
<feature type="region of interest" description="Disordered" evidence="13">
    <location>
        <begin position="549"/>
        <end position="573"/>
    </location>
</feature>
<evidence type="ECO:0000256" key="4">
    <source>
        <dbReference type="ARBA" id="ARBA00022554"/>
    </source>
</evidence>
<dbReference type="InterPro" id="IPR036259">
    <property type="entry name" value="MFS_trans_sf"/>
</dbReference>
<evidence type="ECO:0000256" key="11">
    <source>
        <dbReference type="ARBA" id="ARBA00024801"/>
    </source>
</evidence>
<feature type="transmembrane region" description="Helical" evidence="12">
    <location>
        <begin position="461"/>
        <end position="480"/>
    </location>
</feature>
<keyword evidence="6 12" id="KW-0029">Amino-acid transport</keyword>
<evidence type="ECO:0000256" key="1">
    <source>
        <dbReference type="ARBA" id="ARBA00004128"/>
    </source>
</evidence>
<dbReference type="OrthoDB" id="192733at2759"/>
<feature type="transmembrane region" description="Helical" evidence="12">
    <location>
        <begin position="420"/>
        <end position="441"/>
    </location>
</feature>
<dbReference type="Gene3D" id="1.20.1250.20">
    <property type="entry name" value="MFS general substrate transporter like domains"/>
    <property type="match status" value="1"/>
</dbReference>
<dbReference type="PANTHER" id="PTHR23519">
    <property type="entry name" value="AUTOPHAGY-RELATED PROTEIN 22"/>
    <property type="match status" value="1"/>
</dbReference>
<gene>
    <name evidence="14" type="ORF">K505DRAFT_300449</name>
</gene>
<feature type="transmembrane region" description="Helical" evidence="12">
    <location>
        <begin position="521"/>
        <end position="542"/>
    </location>
</feature>
<comment type="subcellular location">
    <subcellularLocation>
        <location evidence="1 12">Vacuole membrane</location>
        <topology evidence="1 12">Multi-pass membrane protein</topology>
    </subcellularLocation>
</comment>
<dbReference type="SUPFAM" id="SSF103473">
    <property type="entry name" value="MFS general substrate transporter"/>
    <property type="match status" value="2"/>
</dbReference>
<evidence type="ECO:0000256" key="10">
    <source>
        <dbReference type="ARBA" id="ARBA00023180"/>
    </source>
</evidence>
<keyword evidence="15" id="KW-1185">Reference proteome</keyword>
<keyword evidence="7 12" id="KW-1133">Transmembrane helix</keyword>
<organism evidence="14 15">
    <name type="scientific">Melanomma pulvis-pyrius CBS 109.77</name>
    <dbReference type="NCBI Taxonomy" id="1314802"/>
    <lineage>
        <taxon>Eukaryota</taxon>
        <taxon>Fungi</taxon>
        <taxon>Dikarya</taxon>
        <taxon>Ascomycota</taxon>
        <taxon>Pezizomycotina</taxon>
        <taxon>Dothideomycetes</taxon>
        <taxon>Pleosporomycetidae</taxon>
        <taxon>Pleosporales</taxon>
        <taxon>Melanommataceae</taxon>
        <taxon>Melanomma</taxon>
    </lineage>
</organism>
<feature type="transmembrane region" description="Helical" evidence="12">
    <location>
        <begin position="114"/>
        <end position="134"/>
    </location>
</feature>
<evidence type="ECO:0000256" key="9">
    <source>
        <dbReference type="ARBA" id="ARBA00023136"/>
    </source>
</evidence>